<protein>
    <submittedName>
        <fullName evidence="1">Molybdopterin synthase catalytic subunit</fullName>
    </submittedName>
</protein>
<accession>A0A1M4SXS8</accession>
<gene>
    <name evidence="1" type="ORF">SAMN02745225_00437</name>
</gene>
<sequence>MVDSSKIWVSLQDDEISVGKLYEFCLDSSCGAVVLFSGIVRDFSEGRINVTALTYEAFESLAVKKLEEIAENVFELYQGVRRVAIVHRLGKLDLSESSVVVAVGSEHRDEAFLGAKYAIDSLKVKAPIWKKETWSGGEDWSSVATTIID</sequence>
<dbReference type="PANTHER" id="PTHR23404">
    <property type="entry name" value="MOLYBDOPTERIN SYNTHASE RELATED"/>
    <property type="match status" value="1"/>
</dbReference>
<dbReference type="STRING" id="1121881.SAMN02745225_00437"/>
<dbReference type="OrthoDB" id="9794429at2"/>
<dbReference type="RefSeq" id="WP_072788281.1">
    <property type="nucleotide sequence ID" value="NZ_FQUL01000003.1"/>
</dbReference>
<organism evidence="1 2">
    <name type="scientific">Ferrithrix thermotolerans DSM 19514</name>
    <dbReference type="NCBI Taxonomy" id="1121881"/>
    <lineage>
        <taxon>Bacteria</taxon>
        <taxon>Bacillati</taxon>
        <taxon>Actinomycetota</taxon>
        <taxon>Acidimicrobiia</taxon>
        <taxon>Acidimicrobiales</taxon>
        <taxon>Acidimicrobiaceae</taxon>
        <taxon>Ferrithrix</taxon>
    </lineage>
</organism>
<evidence type="ECO:0000313" key="1">
    <source>
        <dbReference type="EMBL" id="SHE37000.1"/>
    </source>
</evidence>
<proteinExistence type="predicted"/>
<dbReference type="CDD" id="cd00756">
    <property type="entry name" value="MoaE"/>
    <property type="match status" value="1"/>
</dbReference>
<dbReference type="EMBL" id="FQUL01000003">
    <property type="protein sequence ID" value="SHE37000.1"/>
    <property type="molecule type" value="Genomic_DNA"/>
</dbReference>
<dbReference type="GO" id="GO:0006777">
    <property type="term" value="P:Mo-molybdopterin cofactor biosynthetic process"/>
    <property type="evidence" value="ECO:0007669"/>
    <property type="project" value="InterPro"/>
</dbReference>
<dbReference type="InterPro" id="IPR003448">
    <property type="entry name" value="Mopterin_biosynth_MoaE"/>
</dbReference>
<evidence type="ECO:0000313" key="2">
    <source>
        <dbReference type="Proteomes" id="UP000184295"/>
    </source>
</evidence>
<dbReference type="Pfam" id="PF02391">
    <property type="entry name" value="MoaE"/>
    <property type="match status" value="1"/>
</dbReference>
<keyword evidence="2" id="KW-1185">Reference proteome</keyword>
<dbReference type="Gene3D" id="3.90.1170.40">
    <property type="entry name" value="Molybdopterin biosynthesis MoaE subunit"/>
    <property type="match status" value="1"/>
</dbReference>
<dbReference type="Proteomes" id="UP000184295">
    <property type="component" value="Unassembled WGS sequence"/>
</dbReference>
<dbReference type="InterPro" id="IPR036563">
    <property type="entry name" value="MoaE_sf"/>
</dbReference>
<dbReference type="SUPFAM" id="SSF54690">
    <property type="entry name" value="Molybdopterin synthase subunit MoaE"/>
    <property type="match status" value="1"/>
</dbReference>
<dbReference type="AlphaFoldDB" id="A0A1M4SXS8"/>
<name>A0A1M4SXS8_9ACTN</name>
<reference evidence="2" key="1">
    <citation type="submission" date="2016-11" db="EMBL/GenBank/DDBJ databases">
        <authorList>
            <person name="Varghese N."/>
            <person name="Submissions S."/>
        </authorList>
    </citation>
    <scope>NUCLEOTIDE SEQUENCE [LARGE SCALE GENOMIC DNA]</scope>
    <source>
        <strain evidence="2">DSM 19514</strain>
    </source>
</reference>